<dbReference type="Gene3D" id="1.10.287.110">
    <property type="entry name" value="DnaJ domain"/>
    <property type="match status" value="1"/>
</dbReference>
<evidence type="ECO:0000313" key="4">
    <source>
        <dbReference type="Proteomes" id="UP000419743"/>
    </source>
</evidence>
<name>A0A7M4DEJ5_9MICO</name>
<dbReference type="SUPFAM" id="SSF46565">
    <property type="entry name" value="Chaperone J-domain"/>
    <property type="match status" value="1"/>
</dbReference>
<gene>
    <name evidence="3" type="primary">dnaJ_1</name>
    <name evidence="3" type="ORF">HALOF300_00535</name>
</gene>
<feature type="compositionally biased region" description="Basic and acidic residues" evidence="1">
    <location>
        <begin position="35"/>
        <end position="48"/>
    </location>
</feature>
<feature type="domain" description="J" evidence="2">
    <location>
        <begin position="9"/>
        <end position="70"/>
    </location>
</feature>
<comment type="caution">
    <text evidence="3">The sequence shown here is derived from an EMBL/GenBank/DDBJ whole genome shotgun (WGS) entry which is preliminary data.</text>
</comment>
<accession>A0A7M4DEJ5</accession>
<evidence type="ECO:0000256" key="1">
    <source>
        <dbReference type="SAM" id="MobiDB-lite"/>
    </source>
</evidence>
<keyword evidence="4" id="KW-1185">Reference proteome</keyword>
<dbReference type="InterPro" id="IPR036869">
    <property type="entry name" value="J_dom_sf"/>
</dbReference>
<reference evidence="3 4" key="1">
    <citation type="submission" date="2019-11" db="EMBL/GenBank/DDBJ databases">
        <authorList>
            <person name="Criscuolo A."/>
        </authorList>
    </citation>
    <scope>NUCLEOTIDE SEQUENCE [LARGE SCALE GENOMIC DNA]</scope>
    <source>
        <strain evidence="3">CIP111667</strain>
    </source>
</reference>
<dbReference type="PROSITE" id="PS50076">
    <property type="entry name" value="DNAJ_2"/>
    <property type="match status" value="1"/>
</dbReference>
<dbReference type="Pfam" id="PF00226">
    <property type="entry name" value="DnaJ"/>
    <property type="match status" value="1"/>
</dbReference>
<dbReference type="InterPro" id="IPR052276">
    <property type="entry name" value="Diphthamide-biosynth_chaperone"/>
</dbReference>
<dbReference type="RefSeq" id="WP_231954978.1">
    <property type="nucleotide sequence ID" value="NZ_CACRYJ010000007.1"/>
</dbReference>
<dbReference type="Proteomes" id="UP000419743">
    <property type="component" value="Unassembled WGS sequence"/>
</dbReference>
<dbReference type="AlphaFoldDB" id="A0A7M4DEJ5"/>
<dbReference type="PANTHER" id="PTHR44240:SF12">
    <property type="entry name" value="OS06G0716100 PROTEIN"/>
    <property type="match status" value="1"/>
</dbReference>
<feature type="region of interest" description="Disordered" evidence="1">
    <location>
        <begin position="34"/>
        <end position="151"/>
    </location>
</feature>
<dbReference type="EMBL" id="CACRYJ010000007">
    <property type="protein sequence ID" value="VZO35338.1"/>
    <property type="molecule type" value="Genomic_DNA"/>
</dbReference>
<dbReference type="PRINTS" id="PR00625">
    <property type="entry name" value="JDOMAIN"/>
</dbReference>
<dbReference type="SMART" id="SM00271">
    <property type="entry name" value="DnaJ"/>
    <property type="match status" value="1"/>
</dbReference>
<proteinExistence type="predicted"/>
<feature type="compositionally biased region" description="Low complexity" evidence="1">
    <location>
        <begin position="79"/>
        <end position="93"/>
    </location>
</feature>
<organism evidence="3 4">
    <name type="scientific">Occultella aeris</name>
    <dbReference type="NCBI Taxonomy" id="2761496"/>
    <lineage>
        <taxon>Bacteria</taxon>
        <taxon>Bacillati</taxon>
        <taxon>Actinomycetota</taxon>
        <taxon>Actinomycetes</taxon>
        <taxon>Micrococcales</taxon>
        <taxon>Ruaniaceae</taxon>
        <taxon>Occultella</taxon>
    </lineage>
</organism>
<sequence>MTERSLGATPYEVLGVDAGASTEELRRAYRRRLRESHPDVGGDPELFHEVQTAWDQIGTPAHRARYDRANPPTGAPARGPGSNGSQPSGPASSRPSGTGPRAGGWSHAGGTAGAGGPSGTGGVYGGGGPVWTAGSSRGSTNVPSRARAYGHPGGWSRERYLTLLREWVGRGVAIDDPYAPDLVARAPREIQHALADALAEERTARTLGDLSSAFTVWNDVATGAGSGGWARDADAPATDPAKIDHVVLGPTGLWAIQSEDWGAPVTVHRGDLVSTGLPTGEHPMASLERRAKVARSWRTRLDALLVVLPDDALADSADWVLVRRRGTPRLAVRARGLARLITGGHPAVPRPSEEAMFALRPQLRAAIGFV</sequence>
<evidence type="ECO:0000313" key="3">
    <source>
        <dbReference type="EMBL" id="VZO35338.1"/>
    </source>
</evidence>
<feature type="compositionally biased region" description="Gly residues" evidence="1">
    <location>
        <begin position="100"/>
        <end position="129"/>
    </location>
</feature>
<evidence type="ECO:0000259" key="2">
    <source>
        <dbReference type="PROSITE" id="PS50076"/>
    </source>
</evidence>
<dbReference type="InterPro" id="IPR001623">
    <property type="entry name" value="DnaJ_domain"/>
</dbReference>
<dbReference type="PANTHER" id="PTHR44240">
    <property type="entry name" value="DNAJ DOMAIN (PROKARYOTIC HEAT SHOCK PROTEIN)-RELATED"/>
    <property type="match status" value="1"/>
</dbReference>
<protein>
    <submittedName>
        <fullName evidence="3">Chaperone protein DnaJ</fullName>
    </submittedName>
</protein>